<dbReference type="AlphaFoldDB" id="A0A2S2QVH2"/>
<gene>
    <name evidence="3" type="primary">LOC112688439</name>
    <name evidence="1" type="ORF">g.95442</name>
</gene>
<sequence length="105" mass="11776">MCDTFERNVARAKEFMRHLSTFLKGDNHIERELGDVNSTVELVCFAEHMRQANNLMAEPYTPAEIINLIIPITGFTQDVVPGDAQNAICKELGEVLDELIEDGVI</sequence>
<reference evidence="3" key="2">
    <citation type="submission" date="2025-04" db="UniProtKB">
        <authorList>
            <consortium name="RefSeq"/>
        </authorList>
    </citation>
    <scope>IDENTIFICATION</scope>
    <source>
        <tissue evidence="3">Whole body</tissue>
    </source>
</reference>
<dbReference type="EMBL" id="GGMS01012548">
    <property type="protein sequence ID" value="MBY81751.1"/>
    <property type="molecule type" value="Transcribed_RNA"/>
</dbReference>
<protein>
    <submittedName>
        <fullName evidence="3">Uncharacterized protein LOC112688439</fullName>
    </submittedName>
</protein>
<dbReference type="Proteomes" id="UP000694846">
    <property type="component" value="Unplaced"/>
</dbReference>
<dbReference type="RefSeq" id="XP_025417396.1">
    <property type="nucleotide sequence ID" value="XM_025561611.1"/>
</dbReference>
<keyword evidence="2" id="KW-1185">Reference proteome</keyword>
<proteinExistence type="predicted"/>
<evidence type="ECO:0000313" key="3">
    <source>
        <dbReference type="RefSeq" id="XP_025417396.1"/>
    </source>
</evidence>
<evidence type="ECO:0000313" key="1">
    <source>
        <dbReference type="EMBL" id="MBY81751.1"/>
    </source>
</evidence>
<organism evidence="1">
    <name type="scientific">Sipha flava</name>
    <name type="common">yellow sugarcane aphid</name>
    <dbReference type="NCBI Taxonomy" id="143950"/>
    <lineage>
        <taxon>Eukaryota</taxon>
        <taxon>Metazoa</taxon>
        <taxon>Ecdysozoa</taxon>
        <taxon>Arthropoda</taxon>
        <taxon>Hexapoda</taxon>
        <taxon>Insecta</taxon>
        <taxon>Pterygota</taxon>
        <taxon>Neoptera</taxon>
        <taxon>Paraneoptera</taxon>
        <taxon>Hemiptera</taxon>
        <taxon>Sternorrhyncha</taxon>
        <taxon>Aphidomorpha</taxon>
        <taxon>Aphidoidea</taxon>
        <taxon>Aphididae</taxon>
        <taxon>Sipha</taxon>
    </lineage>
</organism>
<reference evidence="1" key="1">
    <citation type="submission" date="2018-04" db="EMBL/GenBank/DDBJ databases">
        <title>Transcriptome assembly of Sipha flava.</title>
        <authorList>
            <person name="Scully E.D."/>
            <person name="Geib S.M."/>
            <person name="Palmer N.A."/>
            <person name="Koch K."/>
            <person name="Bradshaw J."/>
            <person name="Heng-Moss T."/>
            <person name="Sarath G."/>
        </authorList>
    </citation>
    <scope>NUCLEOTIDE SEQUENCE</scope>
</reference>
<evidence type="ECO:0000313" key="2">
    <source>
        <dbReference type="Proteomes" id="UP000694846"/>
    </source>
</evidence>
<name>A0A2S2QVH2_9HEMI</name>
<dbReference type="GeneID" id="112688439"/>
<accession>A0A2S2QVH2</accession>